<dbReference type="GO" id="GO:0005886">
    <property type="term" value="C:plasma membrane"/>
    <property type="evidence" value="ECO:0007669"/>
    <property type="project" value="TreeGrafter"/>
</dbReference>
<dbReference type="AlphaFoldDB" id="A0A0N7M1C3"/>
<feature type="transmembrane region" description="Helical" evidence="5">
    <location>
        <begin position="208"/>
        <end position="225"/>
    </location>
</feature>
<dbReference type="PANTHER" id="PTHR37955">
    <property type="entry name" value="TELLURITE RESISTANCE PROTEIN TEHA"/>
    <property type="match status" value="1"/>
</dbReference>
<feature type="transmembrane region" description="Helical" evidence="5">
    <location>
        <begin position="83"/>
        <end position="102"/>
    </location>
</feature>
<dbReference type="Gene3D" id="1.50.10.150">
    <property type="entry name" value="Voltage-dependent anion channel"/>
    <property type="match status" value="1"/>
</dbReference>
<feature type="transmembrane region" description="Helical" evidence="5">
    <location>
        <begin position="174"/>
        <end position="196"/>
    </location>
</feature>
<evidence type="ECO:0000256" key="3">
    <source>
        <dbReference type="ARBA" id="ARBA00022989"/>
    </source>
</evidence>
<gene>
    <name evidence="6" type="primary">tehA</name>
    <name evidence="6" type="ORF">TM5383_00089</name>
</gene>
<dbReference type="OrthoDB" id="958273at2"/>
<proteinExistence type="predicted"/>
<organism evidence="6 7">
    <name type="scientific">Thalassovita mediterranea</name>
    <dbReference type="NCBI Taxonomy" id="340021"/>
    <lineage>
        <taxon>Bacteria</taxon>
        <taxon>Pseudomonadati</taxon>
        <taxon>Pseudomonadota</taxon>
        <taxon>Alphaproteobacteria</taxon>
        <taxon>Rhodobacterales</taxon>
        <taxon>Roseobacteraceae</taxon>
        <taxon>Thalassovita</taxon>
    </lineage>
</organism>
<evidence type="ECO:0000313" key="7">
    <source>
        <dbReference type="Proteomes" id="UP000051681"/>
    </source>
</evidence>
<feature type="transmembrane region" description="Helical" evidence="5">
    <location>
        <begin position="231"/>
        <end position="249"/>
    </location>
</feature>
<feature type="transmembrane region" description="Helical" evidence="5">
    <location>
        <begin position="149"/>
        <end position="168"/>
    </location>
</feature>
<evidence type="ECO:0000256" key="1">
    <source>
        <dbReference type="ARBA" id="ARBA00004141"/>
    </source>
</evidence>
<comment type="subcellular location">
    <subcellularLocation>
        <location evidence="1">Membrane</location>
        <topology evidence="1">Multi-pass membrane protein</topology>
    </subcellularLocation>
</comment>
<evidence type="ECO:0000256" key="5">
    <source>
        <dbReference type="SAM" id="Phobius"/>
    </source>
</evidence>
<keyword evidence="3 5" id="KW-1133">Transmembrane helix</keyword>
<evidence type="ECO:0000256" key="2">
    <source>
        <dbReference type="ARBA" id="ARBA00022692"/>
    </source>
</evidence>
<feature type="transmembrane region" description="Helical" evidence="5">
    <location>
        <begin position="20"/>
        <end position="39"/>
    </location>
</feature>
<feature type="transmembrane region" description="Helical" evidence="5">
    <location>
        <begin position="261"/>
        <end position="281"/>
    </location>
</feature>
<dbReference type="PANTHER" id="PTHR37955:SF1">
    <property type="entry name" value="DEP DOMAIN-CONTAINING PROTEIN"/>
    <property type="match status" value="1"/>
</dbReference>
<feature type="transmembrane region" description="Helical" evidence="5">
    <location>
        <begin position="114"/>
        <end position="137"/>
    </location>
</feature>
<dbReference type="EMBL" id="CYSF01000001">
    <property type="protein sequence ID" value="CUH82907.1"/>
    <property type="molecule type" value="Genomic_DNA"/>
</dbReference>
<dbReference type="CDD" id="cd09323">
    <property type="entry name" value="TDT_SLAC1_like"/>
    <property type="match status" value="1"/>
</dbReference>
<feature type="transmembrane region" description="Helical" evidence="5">
    <location>
        <begin position="287"/>
        <end position="309"/>
    </location>
</feature>
<dbReference type="Proteomes" id="UP000051681">
    <property type="component" value="Unassembled WGS sequence"/>
</dbReference>
<dbReference type="InterPro" id="IPR004695">
    <property type="entry name" value="SLAC1/Mae1/Ssu1/TehA"/>
</dbReference>
<name>A0A0N7M1C3_9RHOB</name>
<keyword evidence="4 5" id="KW-0472">Membrane</keyword>
<evidence type="ECO:0000256" key="4">
    <source>
        <dbReference type="ARBA" id="ARBA00023136"/>
    </source>
</evidence>
<keyword evidence="7" id="KW-1185">Reference proteome</keyword>
<dbReference type="STRING" id="340021.TM5383_00089"/>
<sequence length="324" mass="35299">MTDQRAELQHSNLEHFPITIFATIMGMSGLTLAVQAGSYHYGLGLGAANTLYYLTCFAFFLLLMGYLAKLLQYPRAVQAEWCHPVKMAFFSAIPISLLLLGVASMTRNIVLAEWLWRIGMVLQGGATLAVISGWISARSFQAGQLSPAWFIPAVGNVFVPIAGVSLGYVEISWYFWSVGVLFWIVLLALVMNRLIFHDPLPGRLQPTLVILIAPPAVAFLAWLRLSGEVDAVARFLINAAYFFTLLVALQLPRILRLPFVLSFWALSFPFAAVTLASFAFASGTGSMAHAVFGTALLAILCVIIAGLLIRTTQAALKGQICVPD</sequence>
<dbReference type="InterPro" id="IPR052951">
    <property type="entry name" value="Tellurite_res_ion_channel"/>
</dbReference>
<feature type="transmembrane region" description="Helical" evidence="5">
    <location>
        <begin position="51"/>
        <end position="71"/>
    </location>
</feature>
<dbReference type="GO" id="GO:0046583">
    <property type="term" value="F:monoatomic cation efflux transmembrane transporter activity"/>
    <property type="evidence" value="ECO:0007669"/>
    <property type="project" value="TreeGrafter"/>
</dbReference>
<keyword evidence="2 5" id="KW-0812">Transmembrane</keyword>
<dbReference type="RefSeq" id="WP_058317077.1">
    <property type="nucleotide sequence ID" value="NZ_CYSF01000001.1"/>
</dbReference>
<accession>A0A0N7M1C3</accession>
<dbReference type="Pfam" id="PF03595">
    <property type="entry name" value="SLAC1"/>
    <property type="match status" value="1"/>
</dbReference>
<evidence type="ECO:0000313" key="6">
    <source>
        <dbReference type="EMBL" id="CUH82907.1"/>
    </source>
</evidence>
<reference evidence="6 7" key="1">
    <citation type="submission" date="2015-09" db="EMBL/GenBank/DDBJ databases">
        <authorList>
            <consortium name="Swine Surveillance"/>
        </authorList>
    </citation>
    <scope>NUCLEOTIDE SEQUENCE [LARGE SCALE GENOMIC DNA]</scope>
    <source>
        <strain evidence="6 7">CECT 8383</strain>
    </source>
</reference>
<dbReference type="InterPro" id="IPR038665">
    <property type="entry name" value="Voltage-dep_anion_channel_sf"/>
</dbReference>
<protein>
    <submittedName>
        <fullName evidence="6">Tellurite resistance protein TehA</fullName>
    </submittedName>
</protein>